<accession>A0ABV9H6A9</accession>
<dbReference type="EMBL" id="JBHSEL010000114">
    <property type="protein sequence ID" value="MFC4625847.1"/>
    <property type="molecule type" value="Genomic_DNA"/>
</dbReference>
<dbReference type="PANTHER" id="PTHR35936:SF19">
    <property type="entry name" value="AMINO-ACID-BINDING PROTEIN YXEM-RELATED"/>
    <property type="match status" value="1"/>
</dbReference>
<comment type="similarity">
    <text evidence="2 4">Belongs to the bacterial solute-binding protein 3 family.</text>
</comment>
<feature type="signal peptide" evidence="5">
    <location>
        <begin position="1"/>
        <end position="21"/>
    </location>
</feature>
<dbReference type="SUPFAM" id="SSF53850">
    <property type="entry name" value="Periplasmic binding protein-like II"/>
    <property type="match status" value="1"/>
</dbReference>
<keyword evidence="9" id="KW-1185">Reference proteome</keyword>
<evidence type="ECO:0000256" key="3">
    <source>
        <dbReference type="ARBA" id="ARBA00022729"/>
    </source>
</evidence>
<dbReference type="InterPro" id="IPR001638">
    <property type="entry name" value="Solute-binding_3/MltF_N"/>
</dbReference>
<evidence type="ECO:0000259" key="7">
    <source>
        <dbReference type="SMART" id="SM00079"/>
    </source>
</evidence>
<dbReference type="InterPro" id="IPR018313">
    <property type="entry name" value="SBP_3_CS"/>
</dbReference>
<evidence type="ECO:0000313" key="8">
    <source>
        <dbReference type="EMBL" id="MFC4625847.1"/>
    </source>
</evidence>
<gene>
    <name evidence="8" type="ORF">ACFO1V_11600</name>
</gene>
<dbReference type="PROSITE" id="PS01039">
    <property type="entry name" value="SBP_BACTERIAL_3"/>
    <property type="match status" value="1"/>
</dbReference>
<evidence type="ECO:0000256" key="5">
    <source>
        <dbReference type="SAM" id="SignalP"/>
    </source>
</evidence>
<organism evidence="8 9">
    <name type="scientific">Daeguia caeni</name>
    <dbReference type="NCBI Taxonomy" id="439612"/>
    <lineage>
        <taxon>Bacteria</taxon>
        <taxon>Pseudomonadati</taxon>
        <taxon>Pseudomonadota</taxon>
        <taxon>Alphaproteobacteria</taxon>
        <taxon>Hyphomicrobiales</taxon>
        <taxon>Brucellaceae</taxon>
        <taxon>Daeguia</taxon>
    </lineage>
</organism>
<evidence type="ECO:0000259" key="6">
    <source>
        <dbReference type="SMART" id="SM00062"/>
    </source>
</evidence>
<reference evidence="9" key="1">
    <citation type="journal article" date="2019" name="Int. J. Syst. Evol. Microbiol.">
        <title>The Global Catalogue of Microorganisms (GCM) 10K type strain sequencing project: providing services to taxonomists for standard genome sequencing and annotation.</title>
        <authorList>
            <consortium name="The Broad Institute Genomics Platform"/>
            <consortium name="The Broad Institute Genome Sequencing Center for Infectious Disease"/>
            <person name="Wu L."/>
            <person name="Ma J."/>
        </authorList>
    </citation>
    <scope>NUCLEOTIDE SEQUENCE [LARGE SCALE GENOMIC DNA]</scope>
    <source>
        <strain evidence="9">CGMCC 1.15731</strain>
    </source>
</reference>
<evidence type="ECO:0000313" key="9">
    <source>
        <dbReference type="Proteomes" id="UP001596042"/>
    </source>
</evidence>
<dbReference type="Proteomes" id="UP001596042">
    <property type="component" value="Unassembled WGS sequence"/>
</dbReference>
<dbReference type="CDD" id="cd13702">
    <property type="entry name" value="PBP2_mlr5654_like"/>
    <property type="match status" value="1"/>
</dbReference>
<protein>
    <submittedName>
        <fullName evidence="8">ABC transporter substrate-binding protein</fullName>
    </submittedName>
</protein>
<dbReference type="SMART" id="SM00062">
    <property type="entry name" value="PBPb"/>
    <property type="match status" value="1"/>
</dbReference>
<dbReference type="PANTHER" id="PTHR35936">
    <property type="entry name" value="MEMBRANE-BOUND LYTIC MUREIN TRANSGLYCOSYLASE F"/>
    <property type="match status" value="1"/>
</dbReference>
<dbReference type="InterPro" id="IPR001320">
    <property type="entry name" value="Iontro_rcpt_C"/>
</dbReference>
<dbReference type="RefSeq" id="WP_374833773.1">
    <property type="nucleotide sequence ID" value="NZ_JBHEEZ010000032.1"/>
</dbReference>
<sequence>MLKAVLLAGLASVALALPAQAKEWKEIRIASEGAYPPFNYMNSEGQLVGFDLDIANALCEAMEAKCTIVANDWDGMIPGLQANKFDAVIASMAITDERKQQVAFSDRYYTTPLSVVVPKDSPITSLEPSAFEGKTVGAQAGTTQGNYADDVYGKAGADVRLYPTADEANADLESGRLDAIAADKFLAADWLKKQGAECCKFLGDIPGSETEIAVALRQGDDDLREQFNAAIKKIRENGTYDTIRKKYFDFDIY</sequence>
<comment type="subcellular location">
    <subcellularLocation>
        <location evidence="1">Cell envelope</location>
    </subcellularLocation>
</comment>
<evidence type="ECO:0000256" key="4">
    <source>
        <dbReference type="RuleBase" id="RU003744"/>
    </source>
</evidence>
<comment type="caution">
    <text evidence="8">The sequence shown here is derived from an EMBL/GenBank/DDBJ whole genome shotgun (WGS) entry which is preliminary data.</text>
</comment>
<keyword evidence="3 5" id="KW-0732">Signal</keyword>
<feature type="chain" id="PRO_5047303664" evidence="5">
    <location>
        <begin position="22"/>
        <end position="253"/>
    </location>
</feature>
<evidence type="ECO:0000256" key="2">
    <source>
        <dbReference type="ARBA" id="ARBA00010333"/>
    </source>
</evidence>
<dbReference type="Gene3D" id="3.40.190.10">
    <property type="entry name" value="Periplasmic binding protein-like II"/>
    <property type="match status" value="2"/>
</dbReference>
<dbReference type="SMART" id="SM00079">
    <property type="entry name" value="PBPe"/>
    <property type="match status" value="1"/>
</dbReference>
<feature type="domain" description="Ionotropic glutamate receptor C-terminal" evidence="7">
    <location>
        <begin position="26"/>
        <end position="250"/>
    </location>
</feature>
<evidence type="ECO:0000256" key="1">
    <source>
        <dbReference type="ARBA" id="ARBA00004196"/>
    </source>
</evidence>
<name>A0ABV9H6A9_9HYPH</name>
<feature type="domain" description="Solute-binding protein family 3/N-terminal" evidence="6">
    <location>
        <begin position="26"/>
        <end position="251"/>
    </location>
</feature>
<dbReference type="Pfam" id="PF00497">
    <property type="entry name" value="SBP_bac_3"/>
    <property type="match status" value="1"/>
</dbReference>
<proteinExistence type="inferred from homology"/>